<dbReference type="AlphaFoldDB" id="A0AAN0VH56"/>
<keyword evidence="3" id="KW-1185">Reference proteome</keyword>
<keyword evidence="1" id="KW-0472">Membrane</keyword>
<dbReference type="Proteomes" id="UP000028680">
    <property type="component" value="Chromosome"/>
</dbReference>
<dbReference type="EMBL" id="CP003984">
    <property type="protein sequence ID" value="AII85751.1"/>
    <property type="molecule type" value="Genomic_DNA"/>
</dbReference>
<feature type="transmembrane region" description="Helical" evidence="1">
    <location>
        <begin position="368"/>
        <end position="397"/>
    </location>
</feature>
<evidence type="ECO:0000313" key="3">
    <source>
        <dbReference type="Proteomes" id="UP000028680"/>
    </source>
</evidence>
<feature type="transmembrane region" description="Helical" evidence="1">
    <location>
        <begin position="277"/>
        <end position="305"/>
    </location>
</feature>
<sequence length="470" mass="50165">MEIVLKLLDWSLRQNWALGGPIVCLMVLMFIPALRNTADNPSDRAYWRDLLRHDRPAERYRSVMRKGLNWLDSRLSAHEAPQGPAQKAWSYGLLNATMALALAYPILAITIQLLCGSAIDFGGQEVMAASPPQARIFTAVWLGSSVLVYLFSGASKSRWRWTLVILATGILLLGLIFADGFAVPGNIAVAGTVAVASVGAGTVAFTGPVAFAGAVAGVGAVAFVVAATSAGTVAGAEERSSRPMARRLLFCGVLVALLIVAIKMPDDFGAGQRNQAVFFMLTMGVLPLVNAVFDFASVGLTRYLLRLGLEQKRAAWPAVLDGLGGIAIFFALGCTLIAFVTFVVPADGVPLVDLTQLFADMRRAPGDYIWLMVTLFSTLIPTLLHLSVAVLTLGLQYPAGVRNFVAGLLERGEQSGQAALLSGICICAMITIALWCPIWIFTFVITHDHGAIVNAVLWGFEAFAWAIGGI</sequence>
<reference evidence="2 3" key="1">
    <citation type="journal article" date="2014" name="ISME J.">
        <title>Adaptation of an abundant Roseobacter RCA organism to pelagic systems revealed by genomic and transcriptomic analyses.</title>
        <authorList>
            <person name="Voget S."/>
            <person name="Wemheuer B."/>
            <person name="Brinkhoff T."/>
            <person name="Vollmers J."/>
            <person name="Dietrich S."/>
            <person name="Giebel H.A."/>
            <person name="Beardsley C."/>
            <person name="Sardemann C."/>
            <person name="Bakenhus I."/>
            <person name="Billerbeck S."/>
            <person name="Daniel R."/>
            <person name="Simon M."/>
        </authorList>
    </citation>
    <scope>NUCLEOTIDE SEQUENCE [LARGE SCALE GENOMIC DNA]</scope>
    <source>
        <strain evidence="2 3">RCA23</strain>
    </source>
</reference>
<gene>
    <name evidence="2" type="ORF">RCA23_c01860</name>
</gene>
<evidence type="ECO:0000313" key="2">
    <source>
        <dbReference type="EMBL" id="AII85751.1"/>
    </source>
</evidence>
<name>A0AAN0VH56_9RHOB</name>
<protein>
    <submittedName>
        <fullName evidence="2">Uncharacterized protein</fullName>
    </submittedName>
</protein>
<proteinExistence type="predicted"/>
<evidence type="ECO:0000256" key="1">
    <source>
        <dbReference type="SAM" id="Phobius"/>
    </source>
</evidence>
<feature type="transmembrane region" description="Helical" evidence="1">
    <location>
        <begin position="209"/>
        <end position="236"/>
    </location>
</feature>
<feature type="transmembrane region" description="Helical" evidence="1">
    <location>
        <begin position="16"/>
        <end position="34"/>
    </location>
</feature>
<organism evidence="2 3">
    <name type="scientific">Planktomarina temperata RCA23</name>
    <dbReference type="NCBI Taxonomy" id="666509"/>
    <lineage>
        <taxon>Bacteria</taxon>
        <taxon>Pseudomonadati</taxon>
        <taxon>Pseudomonadota</taxon>
        <taxon>Alphaproteobacteria</taxon>
        <taxon>Rhodobacterales</taxon>
        <taxon>Paracoccaceae</taxon>
        <taxon>Planktomarina</taxon>
    </lineage>
</organism>
<feature type="transmembrane region" description="Helical" evidence="1">
    <location>
        <begin position="451"/>
        <end position="468"/>
    </location>
</feature>
<dbReference type="KEGG" id="ptp:RCA23_c01860"/>
<feature type="transmembrane region" description="Helical" evidence="1">
    <location>
        <begin position="326"/>
        <end position="348"/>
    </location>
</feature>
<feature type="transmembrane region" description="Helical" evidence="1">
    <location>
        <begin position="418"/>
        <end position="445"/>
    </location>
</feature>
<keyword evidence="1" id="KW-0812">Transmembrane</keyword>
<accession>A0AAN0VH56</accession>
<feature type="transmembrane region" description="Helical" evidence="1">
    <location>
        <begin position="93"/>
        <end position="114"/>
    </location>
</feature>
<dbReference type="RefSeq" id="WP_044048646.1">
    <property type="nucleotide sequence ID" value="NZ_CP003984.1"/>
</dbReference>
<keyword evidence="1" id="KW-1133">Transmembrane helix</keyword>
<feature type="transmembrane region" description="Helical" evidence="1">
    <location>
        <begin position="134"/>
        <end position="151"/>
    </location>
</feature>
<feature type="transmembrane region" description="Helical" evidence="1">
    <location>
        <begin position="248"/>
        <end position="265"/>
    </location>
</feature>
<feature type="transmembrane region" description="Helical" evidence="1">
    <location>
        <begin position="163"/>
        <end position="189"/>
    </location>
</feature>